<dbReference type="InterPro" id="IPR036390">
    <property type="entry name" value="WH_DNA-bd_sf"/>
</dbReference>
<keyword evidence="7" id="KW-1185">Reference proteome</keyword>
<feature type="domain" description="Disease resistance protein Roq1-like winged-helix" evidence="5">
    <location>
        <begin position="1002"/>
        <end position="1071"/>
    </location>
</feature>
<organism evidence="6 7">
    <name type="scientific">Brassica napus</name>
    <name type="common">Rape</name>
    <dbReference type="NCBI Taxonomy" id="3708"/>
    <lineage>
        <taxon>Eukaryota</taxon>
        <taxon>Viridiplantae</taxon>
        <taxon>Streptophyta</taxon>
        <taxon>Embryophyta</taxon>
        <taxon>Tracheophyta</taxon>
        <taxon>Spermatophyta</taxon>
        <taxon>Magnoliopsida</taxon>
        <taxon>eudicotyledons</taxon>
        <taxon>Gunneridae</taxon>
        <taxon>Pentapetalae</taxon>
        <taxon>rosids</taxon>
        <taxon>malvids</taxon>
        <taxon>Brassicales</taxon>
        <taxon>Brassicaceae</taxon>
        <taxon>Brassiceae</taxon>
        <taxon>Brassica</taxon>
    </lineage>
</organism>
<gene>
    <name evidence="6" type="ORF">HID58_080517</name>
</gene>
<feature type="domain" description="C-JID" evidence="4">
    <location>
        <begin position="707"/>
        <end position="747"/>
    </location>
</feature>
<dbReference type="Pfam" id="PF00560">
    <property type="entry name" value="LRR_1"/>
    <property type="match status" value="2"/>
</dbReference>
<dbReference type="InterPro" id="IPR027417">
    <property type="entry name" value="P-loop_NTPase"/>
</dbReference>
<sequence length="1402" mass="157892">MDSYFSLTNLVAAAICFYALLGTIFFNMKSRSHQEDKTVASSSLTVLPPPSSLPPNWKHQVFPNFHGVDVLENFLSHIVKEKNEAQMIEDIATDVSNKLNFSAPCSDFKGLVGMEYHMVNMGLLLQLKSDKVRKIGILGPPGIGKTTFVRYIFNRYSSEFELSVFMDNIKRRYATTACSDDYNVKLDLQKQFIFKELSCEVVSLVGRLPLGLKVMGSYFRGTCEQDLAEALPKLRTHLDRDGEIVSVLNLLFCEKADIVEGCLAKCFLDVRNELRVLAEKSIISTNMDWGTIEMAKLLVELGRKIVREQSVDEPGKRQFLTDAVDVCEVLSDDRAESSGVIGITVKTYEDIECTSERAFERLYNLQFLRILGKGVNPRSMNHISQKLRVLIWPNSEITCFLSNFNPKFLVKLEMMNSKLKKLWEETKPLNNLKWMNLSRSRRLEELPDLSTATNLYDLDLSYCSSLVKLPSSSGNTINLQSLDLSFCSKLVEIPPSIGNAIPTSITTITSLTSLDLSGCSSMVKLSDNIETFTEPNHINLSGCSSLVELPSSIGNAINLQKLNLSHCSSLVELPFSIGSAINLQKLDLSRCSSLVKLPSSIGNAINFHKLNLDRLLKCSKLEVLRSTLLRELDPWIWRISRLRTLVLNGMKKLVSLPPLPEDCESLERLDCSFDNPDICLNFVNCFKLNQEARDLISLTPTNGYAVFPGTEVPQCFTYRSSGSSLTVKLIQKSLGISTKFKACILSADLDGNNYPHWSQASVCCSIMSRGNALTACYRSLGRVIPGHLYTFEVEVETGELTSNELTKVSSCAFHREGAAVGVVNGRHICSSQLSLYRKNESEMIEDIATDVSNKLNLSAPSSDFDGLVGMESQMTELEPLLQLDSDEVRKIGIWGPPGIGKTTIARYLFNRHSKDFQLNVFIDNIKRKYETTACFDDYNPKDGFSDLPYKIVSLVGKLPLGLKVMGSYFRGMSEQDWIEAHLDRDGEIASILKFSYDSLCDEDKRLFLHIASFFNGEKFDIVEGCLAKCVSDVRHGLRVLTEKSLISKFLGTIEMDKLLVELARKIVREQSVNEPGKRQFLTDAIGVGEVLSDDRADSSSVVGFTVGTFDEITWTSERAFERLSNLQFLRILGKGVNPRSMNHMSQKLRVLIWHNFKMTCFPTSFNPKFRVKLKMPMVELPSSTDIEEFDPWMGSLSGLRQLLPDSLRKLDAEICESLERVDFSFRNPDIRLSFHNCFKLNQEARDLIIQTPTNEYAVFPAQEVPQCFTYRSSGSSLTVKLTQMPLGTSTKFKACIILPGDVDENDLRCWRRAYVCCRITSRGNDLNTCFKIAERVVPGHLYAFEVEVETEEMTSTELVFVFEIQFDYSLVERSEEWEIKECGMLQLLEEKLLLVKQTVVTA</sequence>
<dbReference type="InterPro" id="IPR044974">
    <property type="entry name" value="Disease_R_plants"/>
</dbReference>
<dbReference type="Pfam" id="PF23282">
    <property type="entry name" value="WHD_ROQ1"/>
    <property type="match status" value="2"/>
</dbReference>
<evidence type="ECO:0000259" key="5">
    <source>
        <dbReference type="Pfam" id="PF23282"/>
    </source>
</evidence>
<keyword evidence="1" id="KW-0433">Leucine-rich repeat</keyword>
<dbReference type="InterPro" id="IPR032675">
    <property type="entry name" value="LRR_dom_sf"/>
</dbReference>
<keyword evidence="3" id="KW-1133">Transmembrane helix</keyword>
<dbReference type="InterPro" id="IPR001611">
    <property type="entry name" value="Leu-rich_rpt"/>
</dbReference>
<dbReference type="Gene3D" id="3.40.50.300">
    <property type="entry name" value="P-loop containing nucleotide triphosphate hydrolases"/>
    <property type="match status" value="2"/>
</dbReference>
<keyword evidence="2" id="KW-0677">Repeat</keyword>
<dbReference type="Pfam" id="PF20160">
    <property type="entry name" value="C-JID"/>
    <property type="match status" value="2"/>
</dbReference>
<evidence type="ECO:0000313" key="6">
    <source>
        <dbReference type="EMBL" id="KAH0863306.1"/>
    </source>
</evidence>
<proteinExistence type="predicted"/>
<evidence type="ECO:0000256" key="3">
    <source>
        <dbReference type="SAM" id="Phobius"/>
    </source>
</evidence>
<name>A0ABQ7Y7X3_BRANA</name>
<protein>
    <recommendedName>
        <fullName evidence="8">Disease resistance protein</fullName>
    </recommendedName>
</protein>
<dbReference type="SUPFAM" id="SSF52540">
    <property type="entry name" value="P-loop containing nucleoside triphosphate hydrolases"/>
    <property type="match status" value="2"/>
</dbReference>
<dbReference type="InterPro" id="IPR011713">
    <property type="entry name" value="Leu-rich_rpt_3"/>
</dbReference>
<dbReference type="InterPro" id="IPR045344">
    <property type="entry name" value="C-JID"/>
</dbReference>
<keyword evidence="3" id="KW-0472">Membrane</keyword>
<dbReference type="PRINTS" id="PR00364">
    <property type="entry name" value="DISEASERSIST"/>
</dbReference>
<feature type="transmembrane region" description="Helical" evidence="3">
    <location>
        <begin position="7"/>
        <end position="28"/>
    </location>
</feature>
<dbReference type="Proteomes" id="UP000824890">
    <property type="component" value="Unassembled WGS sequence"/>
</dbReference>
<evidence type="ECO:0000259" key="4">
    <source>
        <dbReference type="Pfam" id="PF20160"/>
    </source>
</evidence>
<accession>A0ABQ7Y7X3</accession>
<dbReference type="SUPFAM" id="SSF52058">
    <property type="entry name" value="L domain-like"/>
    <property type="match status" value="1"/>
</dbReference>
<evidence type="ECO:0008006" key="8">
    <source>
        <dbReference type="Google" id="ProtNLM"/>
    </source>
</evidence>
<dbReference type="EMBL" id="JAGKQM010000018">
    <property type="protein sequence ID" value="KAH0863306.1"/>
    <property type="molecule type" value="Genomic_DNA"/>
</dbReference>
<dbReference type="InterPro" id="IPR058192">
    <property type="entry name" value="WHD_ROQ1-like"/>
</dbReference>
<evidence type="ECO:0000256" key="1">
    <source>
        <dbReference type="ARBA" id="ARBA00022614"/>
    </source>
</evidence>
<dbReference type="Gene3D" id="3.80.10.10">
    <property type="entry name" value="Ribonuclease Inhibitor"/>
    <property type="match status" value="2"/>
</dbReference>
<dbReference type="PANTHER" id="PTHR11017">
    <property type="entry name" value="LEUCINE-RICH REPEAT-CONTAINING PROTEIN"/>
    <property type="match status" value="1"/>
</dbReference>
<feature type="domain" description="Disease resistance protein Roq1-like winged-helix" evidence="5">
    <location>
        <begin position="253"/>
        <end position="310"/>
    </location>
</feature>
<feature type="domain" description="C-JID" evidence="4">
    <location>
        <begin position="1259"/>
        <end position="1387"/>
    </location>
</feature>
<evidence type="ECO:0000313" key="7">
    <source>
        <dbReference type="Proteomes" id="UP000824890"/>
    </source>
</evidence>
<dbReference type="PANTHER" id="PTHR11017:SF561">
    <property type="entry name" value="ADP-RIBOSYL CYCLASE_CYCLIC ADP-RIBOSE HYDROLASE"/>
    <property type="match status" value="1"/>
</dbReference>
<keyword evidence="3" id="KW-0812">Transmembrane</keyword>
<evidence type="ECO:0000256" key="2">
    <source>
        <dbReference type="ARBA" id="ARBA00022737"/>
    </source>
</evidence>
<dbReference type="Pfam" id="PF07725">
    <property type="entry name" value="LRR_3"/>
    <property type="match status" value="1"/>
</dbReference>
<reference evidence="6 7" key="1">
    <citation type="submission" date="2021-05" db="EMBL/GenBank/DDBJ databases">
        <title>Genome Assembly of Synthetic Allotetraploid Brassica napus Reveals Homoeologous Exchanges between Subgenomes.</title>
        <authorList>
            <person name="Davis J.T."/>
        </authorList>
    </citation>
    <scope>NUCLEOTIDE SEQUENCE [LARGE SCALE GENOMIC DNA]</scope>
    <source>
        <strain evidence="7">cv. Da-Ae</strain>
        <tissue evidence="6">Seedling</tissue>
    </source>
</reference>
<comment type="caution">
    <text evidence="6">The sequence shown here is derived from an EMBL/GenBank/DDBJ whole genome shotgun (WGS) entry which is preliminary data.</text>
</comment>
<dbReference type="SUPFAM" id="SSF46785">
    <property type="entry name" value="Winged helix' DNA-binding domain"/>
    <property type="match status" value="1"/>
</dbReference>